<dbReference type="Gene3D" id="1.25.40.20">
    <property type="entry name" value="Ankyrin repeat-containing domain"/>
    <property type="match status" value="1"/>
</dbReference>
<dbReference type="EMBL" id="JAOPEN010000002">
    <property type="protein sequence ID" value="KAJ4862365.1"/>
    <property type="molecule type" value="Genomic_DNA"/>
</dbReference>
<evidence type="ECO:0000313" key="1">
    <source>
        <dbReference type="EMBL" id="KAJ4862365.1"/>
    </source>
</evidence>
<reference evidence="1" key="1">
    <citation type="submission" date="2022-09" db="EMBL/GenBank/DDBJ databases">
        <title>Chromosome-level assembly of Trichoderma breve T069, a fungus used in development of biopesticide product.</title>
        <authorList>
            <person name="Lin R."/>
            <person name="Liu T."/>
        </authorList>
    </citation>
    <scope>NUCLEOTIDE SEQUENCE</scope>
    <source>
        <strain evidence="1">T069</strain>
    </source>
</reference>
<dbReference type="RefSeq" id="XP_056031421.1">
    <property type="nucleotide sequence ID" value="XM_056170529.1"/>
</dbReference>
<dbReference type="GeneID" id="80865217"/>
<sequence>MATTNFDVIQTVPRVATLIYQTHKLWQEVKNVPDGIMGLVDQLKALESIFSDIEDQFNEDGASASFKNCLELSKKAHDSLGVLVADMRTQLQANKRMKRKYAAVKILLNKAVLERLEQSLSRCMNFLQLAIQAYQMAMLRKLSSQTTSARFQPQNHAQVQQLLPQQSQTKMPQNQFNDDDSLIVHRSATTVSKKSSGSFAFSLSKDARFALTYTHTGAWQAQVQLPSWLSRSIYELMSRPSIAGWTYSYRVYNIVPQDSEIIMRIQAGDLVGVQELFSTKKASPFDRSIYNDSLLHEAASCHQYEICQLLLNLGLRTQLDEGDKPSSTPLASIASSVVSDTTAKNKILMDTIPRKIAKLFSLYLQEPDALPAERLLDFVREYSTNDLNVKIFQELFMPSYYFRLLRDRLEAVRLGAFIVQSPKTLANFISEDGIIKQADVRQSTREKSSLMHSAAITFGCRYPEVLSPYEKPFAWFRAYGSLWGSFVMNIASMANEKDLHSIEEVVPWDGYQVTTWRGTPFISVIGATLCYLCPEISLYHWDTILQGCIRKWLSLLKEAGVDLMEYGKREMELLVGGDDGIRGAFDAHAIERSRCIIRRPMNGVEPVKKICRMSDDMCWSDTHWIPLRLIDLKIGPKPDDWEIIWAPEFEYMAYEFWMSIERNMVRMPGAWVD</sequence>
<proteinExistence type="predicted"/>
<dbReference type="Proteomes" id="UP001140511">
    <property type="component" value="Unassembled WGS sequence"/>
</dbReference>
<dbReference type="AlphaFoldDB" id="A0A9W9BL81"/>
<evidence type="ECO:0000313" key="2">
    <source>
        <dbReference type="Proteomes" id="UP001140511"/>
    </source>
</evidence>
<name>A0A9W9BL81_9HYPO</name>
<comment type="caution">
    <text evidence="1">The sequence shown here is derived from an EMBL/GenBank/DDBJ whole genome shotgun (WGS) entry which is preliminary data.</text>
</comment>
<dbReference type="InterPro" id="IPR036770">
    <property type="entry name" value="Ankyrin_rpt-contain_sf"/>
</dbReference>
<keyword evidence="2" id="KW-1185">Reference proteome</keyword>
<protein>
    <submittedName>
        <fullName evidence="1">Uncharacterized protein</fullName>
    </submittedName>
</protein>
<gene>
    <name evidence="1" type="ORF">T069G_03319</name>
</gene>
<organism evidence="1 2">
    <name type="scientific">Trichoderma breve</name>
    <dbReference type="NCBI Taxonomy" id="2034170"/>
    <lineage>
        <taxon>Eukaryota</taxon>
        <taxon>Fungi</taxon>
        <taxon>Dikarya</taxon>
        <taxon>Ascomycota</taxon>
        <taxon>Pezizomycotina</taxon>
        <taxon>Sordariomycetes</taxon>
        <taxon>Hypocreomycetidae</taxon>
        <taxon>Hypocreales</taxon>
        <taxon>Hypocreaceae</taxon>
        <taxon>Trichoderma</taxon>
    </lineage>
</organism>
<accession>A0A9W9BL81</accession>